<sequence length="338" mass="38273">MEKDEDRKSTPRKHIHNSRYQLCSKSDCKHIMDAWTERNMESPKACFNRLRKVVDLKRTSSDSAVQDLNKASHVPIPYGKAPYRSRKANKILQKNQSTRPVPRGTWIPGVNDEDIVKPTHFMPSEAPPSTMRQHQRRVLSASSCPKSLCSSFNTRFMLPGYTSTSDSSSEEPVAIKDDTEIPIRHPKPSNIRKSKSMHVGSCQLIQVSECKETRFSTLPRRIPVKSNNSAKELNRVPVFDPEELDSSINNSMDPGLPGMCDVTPRPLTKGQKSCTCCSLCEIMSPRLIDCNQNSKIQNCSCETCLYNSKGRTGLVQYKHGDVIKTFNWLERNVKETEL</sequence>
<gene>
    <name evidence="1" type="ORF">MCOR_55730</name>
</gene>
<dbReference type="OrthoDB" id="6048822at2759"/>
<protein>
    <submittedName>
        <fullName evidence="1">Uncharacterized protein</fullName>
    </submittedName>
</protein>
<dbReference type="Proteomes" id="UP000507470">
    <property type="component" value="Unassembled WGS sequence"/>
</dbReference>
<evidence type="ECO:0000313" key="2">
    <source>
        <dbReference type="Proteomes" id="UP000507470"/>
    </source>
</evidence>
<proteinExistence type="predicted"/>
<name>A0A6J8ETG1_MYTCO</name>
<dbReference type="EMBL" id="CACVKT020009852">
    <property type="protein sequence ID" value="CAC5423760.1"/>
    <property type="molecule type" value="Genomic_DNA"/>
</dbReference>
<keyword evidence="2" id="KW-1185">Reference proteome</keyword>
<organism evidence="1 2">
    <name type="scientific">Mytilus coruscus</name>
    <name type="common">Sea mussel</name>
    <dbReference type="NCBI Taxonomy" id="42192"/>
    <lineage>
        <taxon>Eukaryota</taxon>
        <taxon>Metazoa</taxon>
        <taxon>Spiralia</taxon>
        <taxon>Lophotrochozoa</taxon>
        <taxon>Mollusca</taxon>
        <taxon>Bivalvia</taxon>
        <taxon>Autobranchia</taxon>
        <taxon>Pteriomorphia</taxon>
        <taxon>Mytilida</taxon>
        <taxon>Mytiloidea</taxon>
        <taxon>Mytilidae</taxon>
        <taxon>Mytilinae</taxon>
        <taxon>Mytilus</taxon>
    </lineage>
</organism>
<evidence type="ECO:0000313" key="1">
    <source>
        <dbReference type="EMBL" id="CAC5423760.1"/>
    </source>
</evidence>
<dbReference type="AlphaFoldDB" id="A0A6J8ETG1"/>
<accession>A0A6J8ETG1</accession>
<reference evidence="1 2" key="1">
    <citation type="submission" date="2020-06" db="EMBL/GenBank/DDBJ databases">
        <authorList>
            <person name="Li R."/>
            <person name="Bekaert M."/>
        </authorList>
    </citation>
    <scope>NUCLEOTIDE SEQUENCE [LARGE SCALE GENOMIC DNA]</scope>
    <source>
        <strain evidence="2">wild</strain>
    </source>
</reference>